<keyword evidence="1" id="KW-0597">Phosphoprotein</keyword>
<dbReference type="CDD" id="cd23023">
    <property type="entry name" value="zf-HIT_BCD1"/>
    <property type="match status" value="1"/>
</dbReference>
<evidence type="ECO:0000256" key="6">
    <source>
        <dbReference type="ARBA" id="ARBA00049654"/>
    </source>
</evidence>
<dbReference type="PANTHER" id="PTHR13483:SF3">
    <property type="entry name" value="BOX C_D SNORNA PROTEIN 1"/>
    <property type="match status" value="1"/>
</dbReference>
<feature type="domain" description="HIT-type" evidence="9">
    <location>
        <begin position="25"/>
        <end position="59"/>
    </location>
</feature>
<keyword evidence="4" id="KW-0862">Zinc</keyword>
<dbReference type="InterPro" id="IPR051639">
    <property type="entry name" value="BCD1"/>
</dbReference>
<comment type="function">
    <text evidence="5">Required for box C/D snoRNAs accumulation involved in snoRNA processing, snoRNA transport to the nucleolus and ribosome biogenesis.</text>
</comment>
<dbReference type="InterPro" id="IPR007529">
    <property type="entry name" value="Znf_HIT"/>
</dbReference>
<feature type="compositionally biased region" description="Acidic residues" evidence="8">
    <location>
        <begin position="256"/>
        <end position="265"/>
    </location>
</feature>
<dbReference type="GO" id="GO:0005634">
    <property type="term" value="C:nucleus"/>
    <property type="evidence" value="ECO:0007669"/>
    <property type="project" value="TreeGrafter"/>
</dbReference>
<gene>
    <name evidence="10" type="ORF">EVOR1521_LOCUS4027</name>
</gene>
<feature type="compositionally biased region" description="Low complexity" evidence="8">
    <location>
        <begin position="266"/>
        <end position="280"/>
    </location>
</feature>
<feature type="region of interest" description="Disordered" evidence="8">
    <location>
        <begin position="249"/>
        <end position="338"/>
    </location>
</feature>
<comment type="caution">
    <text evidence="10">The sequence shown here is derived from an EMBL/GenBank/DDBJ whole genome shotgun (WGS) entry which is preliminary data.</text>
</comment>
<dbReference type="GO" id="GO:0070761">
    <property type="term" value="C:pre-snoRNP complex"/>
    <property type="evidence" value="ECO:0007669"/>
    <property type="project" value="TreeGrafter"/>
</dbReference>
<evidence type="ECO:0000313" key="10">
    <source>
        <dbReference type="EMBL" id="CAJ1374481.1"/>
    </source>
</evidence>
<feature type="compositionally biased region" description="Basic residues" evidence="8">
    <location>
        <begin position="158"/>
        <end position="168"/>
    </location>
</feature>
<reference evidence="10" key="1">
    <citation type="submission" date="2023-08" db="EMBL/GenBank/DDBJ databases">
        <authorList>
            <person name="Chen Y."/>
            <person name="Shah S."/>
            <person name="Dougan E. K."/>
            <person name="Thang M."/>
            <person name="Chan C."/>
        </authorList>
    </citation>
    <scope>NUCLEOTIDE SEQUENCE</scope>
</reference>
<dbReference type="GO" id="GO:0000492">
    <property type="term" value="P:box C/D snoRNP assembly"/>
    <property type="evidence" value="ECO:0007669"/>
    <property type="project" value="TreeGrafter"/>
</dbReference>
<evidence type="ECO:0000256" key="2">
    <source>
        <dbReference type="ARBA" id="ARBA00022723"/>
    </source>
</evidence>
<dbReference type="Pfam" id="PF04438">
    <property type="entry name" value="zf-HIT"/>
    <property type="match status" value="1"/>
</dbReference>
<organism evidence="10 11">
    <name type="scientific">Effrenium voratum</name>
    <dbReference type="NCBI Taxonomy" id="2562239"/>
    <lineage>
        <taxon>Eukaryota</taxon>
        <taxon>Sar</taxon>
        <taxon>Alveolata</taxon>
        <taxon>Dinophyceae</taxon>
        <taxon>Suessiales</taxon>
        <taxon>Symbiodiniaceae</taxon>
        <taxon>Effrenium</taxon>
    </lineage>
</organism>
<evidence type="ECO:0000256" key="7">
    <source>
        <dbReference type="PROSITE-ProRule" id="PRU00453"/>
    </source>
</evidence>
<dbReference type="SUPFAM" id="SSF144232">
    <property type="entry name" value="HIT/MYND zinc finger-like"/>
    <property type="match status" value="1"/>
</dbReference>
<dbReference type="InterPro" id="IPR057721">
    <property type="entry name" value="BCD1_alpha/beta"/>
</dbReference>
<comment type="similarity">
    <text evidence="6">Belongs to the BCD1 family.</text>
</comment>
<evidence type="ECO:0000313" key="11">
    <source>
        <dbReference type="Proteomes" id="UP001178507"/>
    </source>
</evidence>
<dbReference type="AlphaFoldDB" id="A0AA36HSX9"/>
<protein>
    <recommendedName>
        <fullName evidence="9">HIT-type domain-containing protein</fullName>
    </recommendedName>
</protein>
<dbReference type="Gene3D" id="3.30.60.190">
    <property type="match status" value="1"/>
</dbReference>
<evidence type="ECO:0000256" key="1">
    <source>
        <dbReference type="ARBA" id="ARBA00022553"/>
    </source>
</evidence>
<evidence type="ECO:0000256" key="3">
    <source>
        <dbReference type="ARBA" id="ARBA00022771"/>
    </source>
</evidence>
<evidence type="ECO:0000256" key="5">
    <source>
        <dbReference type="ARBA" id="ARBA00049598"/>
    </source>
</evidence>
<sequence length="374" mass="41796">MDMSAEAKEIASPDEGVGMPAPRLCEVCREKAVCYRCPACELRSCSAACVKVHKVQSGCTGKRPRTEQVAPLNAFTDNVLLRDFGLLEEVDAAVDRAERDLRIREEEMRLYQPRRHKQRIHLARACASAERQTRLILAPFAMTIARENTSRVVDGGKGRRKGKGKGKGKKGEQEKPAYIAWRVDWHFGHCGQVLTDKNLPEHEVVGRVLERFLNNSCAWGPTRHLLAPYVEHGADKLEVFLHQPRVKEPELPGQAESEEEPEAPEASEAPEFTEAPEAEAGSTVSLPMCPPPCGQREVDTLSSAPWRLQPQAESESESESESEQSPGAQGQQQQPFVRLDKLRTLRENLMDRVVREFPVLHVALPQELSRFEAG</sequence>
<evidence type="ECO:0000256" key="8">
    <source>
        <dbReference type="SAM" id="MobiDB-lite"/>
    </source>
</evidence>
<evidence type="ECO:0000259" key="9">
    <source>
        <dbReference type="PROSITE" id="PS51083"/>
    </source>
</evidence>
<evidence type="ECO:0000256" key="4">
    <source>
        <dbReference type="ARBA" id="ARBA00022833"/>
    </source>
</evidence>
<dbReference type="Proteomes" id="UP001178507">
    <property type="component" value="Unassembled WGS sequence"/>
</dbReference>
<dbReference type="EMBL" id="CAUJNA010000255">
    <property type="protein sequence ID" value="CAJ1374481.1"/>
    <property type="molecule type" value="Genomic_DNA"/>
</dbReference>
<dbReference type="GO" id="GO:0000463">
    <property type="term" value="P:maturation of LSU-rRNA from tricistronic rRNA transcript (SSU-rRNA, 5.8S rRNA, LSU-rRNA)"/>
    <property type="evidence" value="ECO:0007669"/>
    <property type="project" value="TreeGrafter"/>
</dbReference>
<keyword evidence="2" id="KW-0479">Metal-binding</keyword>
<keyword evidence="11" id="KW-1185">Reference proteome</keyword>
<keyword evidence="3 7" id="KW-0863">Zinc-finger</keyword>
<dbReference type="GO" id="GO:0048254">
    <property type="term" value="P:snoRNA localization"/>
    <property type="evidence" value="ECO:0007669"/>
    <property type="project" value="TreeGrafter"/>
</dbReference>
<dbReference type="Pfam" id="PF25790">
    <property type="entry name" value="BCD1"/>
    <property type="match status" value="2"/>
</dbReference>
<feature type="compositionally biased region" description="Low complexity" evidence="8">
    <location>
        <begin position="323"/>
        <end position="334"/>
    </location>
</feature>
<dbReference type="PROSITE" id="PS51083">
    <property type="entry name" value="ZF_HIT"/>
    <property type="match status" value="1"/>
</dbReference>
<dbReference type="PANTHER" id="PTHR13483">
    <property type="entry name" value="BOX C_D SNORNA PROTEIN 1-RELATED"/>
    <property type="match status" value="1"/>
</dbReference>
<accession>A0AA36HSX9</accession>
<feature type="region of interest" description="Disordered" evidence="8">
    <location>
        <begin position="152"/>
        <end position="174"/>
    </location>
</feature>
<name>A0AA36HSX9_9DINO</name>
<proteinExistence type="inferred from homology"/>
<dbReference type="GO" id="GO:0008270">
    <property type="term" value="F:zinc ion binding"/>
    <property type="evidence" value="ECO:0007669"/>
    <property type="project" value="UniProtKB-UniRule"/>
</dbReference>